<keyword evidence="4 8" id="KW-1133">Transmembrane helix</keyword>
<evidence type="ECO:0000313" key="11">
    <source>
        <dbReference type="Proteomes" id="UP000054350"/>
    </source>
</evidence>
<proteinExistence type="predicted"/>
<accession>A0A0L0RVN0</accession>
<keyword evidence="11" id="KW-1185">Reference proteome</keyword>
<dbReference type="PANTHER" id="PTHR32468">
    <property type="entry name" value="CATION/H + ANTIPORTER"/>
    <property type="match status" value="1"/>
</dbReference>
<dbReference type="STRING" id="578462.A0A0L0RVN0"/>
<dbReference type="PANTHER" id="PTHR32468:SF0">
    <property type="entry name" value="K(+)_H(+) ANTIPORTER 1"/>
    <property type="match status" value="1"/>
</dbReference>
<feature type="compositionally biased region" description="Polar residues" evidence="7">
    <location>
        <begin position="34"/>
        <end position="53"/>
    </location>
</feature>
<evidence type="ECO:0000256" key="1">
    <source>
        <dbReference type="ARBA" id="ARBA00004141"/>
    </source>
</evidence>
<feature type="transmembrane region" description="Helical" evidence="8">
    <location>
        <begin position="265"/>
        <end position="284"/>
    </location>
</feature>
<feature type="transmembrane region" description="Helical" evidence="8">
    <location>
        <begin position="432"/>
        <end position="454"/>
    </location>
</feature>
<feature type="domain" description="Cation/H+ exchanger transmembrane" evidence="9">
    <location>
        <begin position="246"/>
        <end position="633"/>
    </location>
</feature>
<name>A0A0L0RVN0_ALLM3</name>
<dbReference type="InterPro" id="IPR038770">
    <property type="entry name" value="Na+/solute_symporter_sf"/>
</dbReference>
<keyword evidence="5" id="KW-0406">Ion transport</keyword>
<evidence type="ECO:0000256" key="5">
    <source>
        <dbReference type="ARBA" id="ARBA00023065"/>
    </source>
</evidence>
<keyword evidence="2" id="KW-0813">Transport</keyword>
<dbReference type="Pfam" id="PF00999">
    <property type="entry name" value="Na_H_Exchanger"/>
    <property type="match status" value="1"/>
</dbReference>
<keyword evidence="6 8" id="KW-0472">Membrane</keyword>
<feature type="region of interest" description="Disordered" evidence="7">
    <location>
        <begin position="34"/>
        <end position="78"/>
    </location>
</feature>
<feature type="transmembrane region" description="Helical" evidence="8">
    <location>
        <begin position="612"/>
        <end position="634"/>
    </location>
</feature>
<keyword evidence="3 8" id="KW-0812">Transmembrane</keyword>
<evidence type="ECO:0000259" key="9">
    <source>
        <dbReference type="Pfam" id="PF00999"/>
    </source>
</evidence>
<dbReference type="EMBL" id="GG745328">
    <property type="protein sequence ID" value="KNE54136.1"/>
    <property type="molecule type" value="Genomic_DNA"/>
</dbReference>
<feature type="transmembrane region" description="Helical" evidence="8">
    <location>
        <begin position="548"/>
        <end position="570"/>
    </location>
</feature>
<dbReference type="GO" id="GO:0015297">
    <property type="term" value="F:antiporter activity"/>
    <property type="evidence" value="ECO:0007669"/>
    <property type="project" value="InterPro"/>
</dbReference>
<feature type="transmembrane region" description="Helical" evidence="8">
    <location>
        <begin position="521"/>
        <end position="542"/>
    </location>
</feature>
<dbReference type="GO" id="GO:0016020">
    <property type="term" value="C:membrane"/>
    <property type="evidence" value="ECO:0007669"/>
    <property type="project" value="UniProtKB-SubCell"/>
</dbReference>
<dbReference type="InterPro" id="IPR006153">
    <property type="entry name" value="Cation/H_exchanger_TM"/>
</dbReference>
<dbReference type="Gene3D" id="1.20.1530.20">
    <property type="match status" value="1"/>
</dbReference>
<evidence type="ECO:0000313" key="10">
    <source>
        <dbReference type="EMBL" id="KNE54136.1"/>
    </source>
</evidence>
<comment type="subcellular location">
    <subcellularLocation>
        <location evidence="1">Membrane</location>
        <topology evidence="1">Multi-pass membrane protein</topology>
    </subcellularLocation>
</comment>
<dbReference type="GO" id="GO:1902600">
    <property type="term" value="P:proton transmembrane transport"/>
    <property type="evidence" value="ECO:0007669"/>
    <property type="project" value="InterPro"/>
</dbReference>
<evidence type="ECO:0000256" key="6">
    <source>
        <dbReference type="ARBA" id="ARBA00023136"/>
    </source>
</evidence>
<feature type="transmembrane region" description="Helical" evidence="8">
    <location>
        <begin position="466"/>
        <end position="485"/>
    </location>
</feature>
<feature type="transmembrane region" description="Helical" evidence="8">
    <location>
        <begin position="236"/>
        <end position="253"/>
    </location>
</feature>
<dbReference type="Proteomes" id="UP000054350">
    <property type="component" value="Unassembled WGS sequence"/>
</dbReference>
<feature type="transmembrane region" description="Helical" evidence="8">
    <location>
        <begin position="296"/>
        <end position="318"/>
    </location>
</feature>
<reference evidence="11" key="2">
    <citation type="submission" date="2009-11" db="EMBL/GenBank/DDBJ databases">
        <title>The Genome Sequence of Allomyces macrogynus strain ATCC 38327.</title>
        <authorList>
            <consortium name="The Broad Institute Genome Sequencing Platform"/>
            <person name="Russ C."/>
            <person name="Cuomo C."/>
            <person name="Shea T."/>
            <person name="Young S.K."/>
            <person name="Zeng Q."/>
            <person name="Koehrsen M."/>
            <person name="Haas B."/>
            <person name="Borodovsky M."/>
            <person name="Guigo R."/>
            <person name="Alvarado L."/>
            <person name="Berlin A."/>
            <person name="Borenstein D."/>
            <person name="Chen Z."/>
            <person name="Engels R."/>
            <person name="Freedman E."/>
            <person name="Gellesch M."/>
            <person name="Goldberg J."/>
            <person name="Griggs A."/>
            <person name="Gujja S."/>
            <person name="Heiman D."/>
            <person name="Hepburn T."/>
            <person name="Howarth C."/>
            <person name="Jen D."/>
            <person name="Larson L."/>
            <person name="Lewis B."/>
            <person name="Mehta T."/>
            <person name="Park D."/>
            <person name="Pearson M."/>
            <person name="Roberts A."/>
            <person name="Saif S."/>
            <person name="Shenoy N."/>
            <person name="Sisk P."/>
            <person name="Stolte C."/>
            <person name="Sykes S."/>
            <person name="Walk T."/>
            <person name="White J."/>
            <person name="Yandava C."/>
            <person name="Burger G."/>
            <person name="Gray M.W."/>
            <person name="Holland P.W.H."/>
            <person name="King N."/>
            <person name="Lang F.B.F."/>
            <person name="Roger A.J."/>
            <person name="Ruiz-Trillo I."/>
            <person name="Lander E."/>
            <person name="Nusbaum C."/>
        </authorList>
    </citation>
    <scope>NUCLEOTIDE SEQUENCE [LARGE SCALE GENOMIC DNA]</scope>
    <source>
        <strain evidence="11">ATCC 38327</strain>
    </source>
</reference>
<dbReference type="eggNOG" id="KOG1650">
    <property type="taxonomic scope" value="Eukaryota"/>
</dbReference>
<evidence type="ECO:0000256" key="2">
    <source>
        <dbReference type="ARBA" id="ARBA00022448"/>
    </source>
</evidence>
<feature type="transmembrane region" description="Helical" evidence="8">
    <location>
        <begin position="582"/>
        <end position="600"/>
    </location>
</feature>
<dbReference type="OrthoDB" id="2687058at2759"/>
<dbReference type="AlphaFoldDB" id="A0A0L0RVN0"/>
<dbReference type="VEuPathDB" id="FungiDB:AMAG_17624"/>
<feature type="transmembrane region" description="Helical" evidence="8">
    <location>
        <begin position="365"/>
        <end position="385"/>
    </location>
</feature>
<evidence type="ECO:0000256" key="8">
    <source>
        <dbReference type="SAM" id="Phobius"/>
    </source>
</evidence>
<evidence type="ECO:0000256" key="4">
    <source>
        <dbReference type="ARBA" id="ARBA00022989"/>
    </source>
</evidence>
<protein>
    <recommendedName>
        <fullName evidence="9">Cation/H+ exchanger transmembrane domain-containing protein</fullName>
    </recommendedName>
</protein>
<gene>
    <name evidence="10" type="ORF">AMAG_17624</name>
</gene>
<organism evidence="10 11">
    <name type="scientific">Allomyces macrogynus (strain ATCC 38327)</name>
    <name type="common">Allomyces javanicus var. macrogynus</name>
    <dbReference type="NCBI Taxonomy" id="578462"/>
    <lineage>
        <taxon>Eukaryota</taxon>
        <taxon>Fungi</taxon>
        <taxon>Fungi incertae sedis</taxon>
        <taxon>Blastocladiomycota</taxon>
        <taxon>Blastocladiomycetes</taxon>
        <taxon>Blastocladiales</taxon>
        <taxon>Blastocladiaceae</taxon>
        <taxon>Allomyces</taxon>
    </lineage>
</organism>
<feature type="transmembrane region" description="Helical" evidence="8">
    <location>
        <begin position="330"/>
        <end position="353"/>
    </location>
</feature>
<sequence length="808" mass="85936">MRASLCRGRALSYCIEYKGQDTAQPLASITLAASSTVPTTSEQRLTTSDSYPTTDGEDDEGNPAQPPRHRPPARPPTAAIVTSRITGSARTRTPELLHGSARCTTGKRRSRAKSLRARPRRKTRFATGTPLVVPDFPPGYPLHPLGDARTLGPIESRCCRLRTICSRSRRCAPSSTALFTLFFTLQSTSTMVAVHQPFSGLAAASEQATHLAKRSGGAHDSMWTGGNPFASASNPLPLFLVQVIVVVLMTRLLSMVLKYFRQPRVIAEVIGGILLGPSALGQIPGFTKALFPATSLGMFGLIANFGLILYLFIVGLELDPRMVAINLRKSVAISVAGIAVPFGAGVAVSFALYDSLMPKDTKVPFSSFFLFLGVAMSITAFPVLARILTETNLLTTRVGMTTISAAAVDDVVAWSMLALVIAIINASDSLTALYTFLVVLAFAAFMIFAVRPVLVCLIQRSATSSTLNEFLVFITFILIFASAMFTEVVGVHAIFGAFLVGVIIPHESGFAIALTEKVEDLVTIVLLPLYFALSGLKTRLGLLDTATTWGLLVLVLVTACAGKIVGCTMASRFTGLNWRDSIGVGILMNTKGLVELIVLNVGLDAGVISPRIHAICVLMAILTTLITTPVVTWMKLGHDELAARDRALAAGTPHGDDAQLVVVALDAMDHVPSVMAVTQALAHPTHALRLTELTDRTSAVMRAADRAHALAKDAVINVFRTFGTLSRVPVVGTALEIAPRADWGRVIAAATAAVRAPLAAIVAHEPRNVGTAQVAVETCVHVHVRDDSCEIARIVGTAMLPAVEGEAE</sequence>
<evidence type="ECO:0000256" key="3">
    <source>
        <dbReference type="ARBA" id="ARBA00022692"/>
    </source>
</evidence>
<feature type="transmembrane region" description="Helical" evidence="8">
    <location>
        <begin position="406"/>
        <end position="426"/>
    </location>
</feature>
<evidence type="ECO:0000256" key="7">
    <source>
        <dbReference type="SAM" id="MobiDB-lite"/>
    </source>
</evidence>
<dbReference type="InterPro" id="IPR050794">
    <property type="entry name" value="CPA2_transporter"/>
</dbReference>
<reference evidence="10 11" key="1">
    <citation type="submission" date="2009-11" db="EMBL/GenBank/DDBJ databases">
        <title>Annotation of Allomyces macrogynus ATCC 38327.</title>
        <authorList>
            <consortium name="The Broad Institute Genome Sequencing Platform"/>
            <person name="Russ C."/>
            <person name="Cuomo C."/>
            <person name="Burger G."/>
            <person name="Gray M.W."/>
            <person name="Holland P.W.H."/>
            <person name="King N."/>
            <person name="Lang F.B.F."/>
            <person name="Roger A.J."/>
            <person name="Ruiz-Trillo I."/>
            <person name="Young S.K."/>
            <person name="Zeng Q."/>
            <person name="Gargeya S."/>
            <person name="Fitzgerald M."/>
            <person name="Haas B."/>
            <person name="Abouelleil A."/>
            <person name="Alvarado L."/>
            <person name="Arachchi H.M."/>
            <person name="Berlin A."/>
            <person name="Chapman S.B."/>
            <person name="Gearin G."/>
            <person name="Goldberg J."/>
            <person name="Griggs A."/>
            <person name="Gujja S."/>
            <person name="Hansen M."/>
            <person name="Heiman D."/>
            <person name="Howarth C."/>
            <person name="Larimer J."/>
            <person name="Lui A."/>
            <person name="MacDonald P.J.P."/>
            <person name="McCowen C."/>
            <person name="Montmayeur A."/>
            <person name="Murphy C."/>
            <person name="Neiman D."/>
            <person name="Pearson M."/>
            <person name="Priest M."/>
            <person name="Roberts A."/>
            <person name="Saif S."/>
            <person name="Shea T."/>
            <person name="Sisk P."/>
            <person name="Stolte C."/>
            <person name="Sykes S."/>
            <person name="Wortman J."/>
            <person name="Nusbaum C."/>
            <person name="Birren B."/>
        </authorList>
    </citation>
    <scope>NUCLEOTIDE SEQUENCE [LARGE SCALE GENOMIC DNA]</scope>
    <source>
        <strain evidence="10 11">ATCC 38327</strain>
    </source>
</reference>